<protein>
    <recommendedName>
        <fullName evidence="5">SfiI-subtelomeric related protein family member</fullName>
    </recommendedName>
</protein>
<evidence type="ECO:0000313" key="4">
    <source>
        <dbReference type="Proteomes" id="UP000003786"/>
    </source>
</evidence>
<feature type="chain" id="PRO_5003778766" description="SfiI-subtelomeric related protein family member" evidence="2">
    <location>
        <begin position="26"/>
        <end position="1494"/>
    </location>
</feature>
<dbReference type="eggNOG" id="ENOG502RSZN">
    <property type="taxonomic scope" value="Eukaryota"/>
</dbReference>
<feature type="compositionally biased region" description="Basic and acidic residues" evidence="1">
    <location>
        <begin position="137"/>
        <end position="162"/>
    </location>
</feature>
<evidence type="ECO:0000313" key="3">
    <source>
        <dbReference type="EMBL" id="BAM40755.1"/>
    </source>
</evidence>
<accession>J4D8F5</accession>
<evidence type="ECO:0000256" key="1">
    <source>
        <dbReference type="SAM" id="MobiDB-lite"/>
    </source>
</evidence>
<dbReference type="GeneID" id="20715228"/>
<evidence type="ECO:0008006" key="5">
    <source>
        <dbReference type="Google" id="ProtNLM"/>
    </source>
</evidence>
<dbReference type="OrthoDB" id="10359493at2759"/>
<organism evidence="3 4">
    <name type="scientific">Theileria orientalis strain Shintoku</name>
    <dbReference type="NCBI Taxonomy" id="869250"/>
    <lineage>
        <taxon>Eukaryota</taxon>
        <taxon>Sar</taxon>
        <taxon>Alveolata</taxon>
        <taxon>Apicomplexa</taxon>
        <taxon>Aconoidasida</taxon>
        <taxon>Piroplasmida</taxon>
        <taxon>Theileriidae</taxon>
        <taxon>Theileria</taxon>
    </lineage>
</organism>
<feature type="compositionally biased region" description="Basic and acidic residues" evidence="1">
    <location>
        <begin position="103"/>
        <end position="123"/>
    </location>
</feature>
<dbReference type="Proteomes" id="UP000003786">
    <property type="component" value="Chromosome 3"/>
</dbReference>
<reference evidence="3 4" key="1">
    <citation type="journal article" date="2012" name="MBio">
        <title>Comparative genome analysis of three eukaryotic parasites with differing abilities to transform leukocytes reveals key mediators of Theileria-induced leukocyte transformation.</title>
        <authorList>
            <person name="Hayashida K."/>
            <person name="Hara Y."/>
            <person name="Abe T."/>
            <person name="Yamasaki C."/>
            <person name="Toyoda A."/>
            <person name="Kosuge T."/>
            <person name="Suzuki Y."/>
            <person name="Sato Y."/>
            <person name="Kawashima S."/>
            <person name="Katayama T."/>
            <person name="Wakaguri H."/>
            <person name="Inoue N."/>
            <person name="Homma K."/>
            <person name="Tada-Umezaki M."/>
            <person name="Yagi Y."/>
            <person name="Fujii Y."/>
            <person name="Habara T."/>
            <person name="Kanehisa M."/>
            <person name="Watanabe H."/>
            <person name="Ito K."/>
            <person name="Gojobori T."/>
            <person name="Sugawara H."/>
            <person name="Imanishi T."/>
            <person name="Weir W."/>
            <person name="Gardner M."/>
            <person name="Pain A."/>
            <person name="Shiels B."/>
            <person name="Hattori M."/>
            <person name="Nene V."/>
            <person name="Sugimoto C."/>
        </authorList>
    </citation>
    <scope>NUCLEOTIDE SEQUENCE [LARGE SCALE GENOMIC DNA]</scope>
    <source>
        <strain evidence="3 4">Shintoku</strain>
    </source>
</reference>
<dbReference type="EMBL" id="AP011948">
    <property type="protein sequence ID" value="BAM40755.1"/>
    <property type="molecule type" value="Genomic_DNA"/>
</dbReference>
<feature type="region of interest" description="Disordered" evidence="1">
    <location>
        <begin position="38"/>
        <end position="60"/>
    </location>
</feature>
<name>J4D8F5_THEOR</name>
<dbReference type="KEGG" id="tot:TOT_030000017"/>
<dbReference type="VEuPathDB" id="PiroplasmaDB:TOT_030000017"/>
<feature type="compositionally biased region" description="Polar residues" evidence="1">
    <location>
        <begin position="38"/>
        <end position="49"/>
    </location>
</feature>
<feature type="signal peptide" evidence="2">
    <location>
        <begin position="1"/>
        <end position="25"/>
    </location>
</feature>
<gene>
    <name evidence="3" type="ORF">TOT_030000017</name>
</gene>
<feature type="region of interest" description="Disordered" evidence="1">
    <location>
        <begin position="95"/>
        <end position="167"/>
    </location>
</feature>
<evidence type="ECO:0000256" key="2">
    <source>
        <dbReference type="SAM" id="SignalP"/>
    </source>
</evidence>
<keyword evidence="4" id="KW-1185">Reference proteome</keyword>
<dbReference type="RefSeq" id="XP_009691056.1">
    <property type="nucleotide sequence ID" value="XM_009692761.1"/>
</dbReference>
<proteinExistence type="predicted"/>
<dbReference type="STRING" id="869250.J4D8F5"/>
<feature type="compositionally biased region" description="Low complexity" evidence="1">
    <location>
        <begin position="125"/>
        <end position="136"/>
    </location>
</feature>
<sequence length="1494" mass="174320">MYVRRTVRSLLIYLLLCYGKKFIDAEEFDKRKRISLSQESLTSNQQRSNSHNERSHQSALNVTQLSHHCNDSNSRRISIPEGLLVQAQNQNNNTNKHILYNGHHGDKNRKKDSLISQRSRDSEAETSSISSYTTSSKSERRSQYRRKPSDETSHSSSEESKKGSQCQMKRRGSEYFLTVDIDAKVSSPYIVYERDALNNTETFRAVSPYLIDMVKSGDEVLWTPNECIFSDKVLIRHDEQGNPILRVYYPELEEQVSETSSGFGVADTTPEPGEPIPTFETEGYLAPIEEHLDALSAITEDESVKLIALDVNKTYTTSKVIHKVEIDGSQTLTCKMGYLIYKVLEGDTELWKHQEGEYPYRVIIGVNYQGAKVVDIRFPGDELLVALDVTYTSSTKEIIYLVEPDGTESFNCRPGFLISKITKGSKYVWEGKEPPYSDRVVLYYDEKGVKNAYVQFYKEYREPPQLTEVYEYIETRRQEPIEYVTVDINEKRSSSRIVFIRNVRRNRNIYTAISPHLIDTVKSGTKVLWKAKDNIYSDKVLIRHDEKGSPVLRVYYPRDYEREYEHATTAIVRSIKEELEQAKPPTLGPREELTLHIIDPRRREKVEMAVGEEMYVLSKRYREPEEEEERYPDNIMMLYDRRGKPVFRVSYPPEEKPELEVPRVKPIPEVPEALPPRELPKVVPKPEVKPPPEVPKVEPEEDMEIIERKEEEKPPEPIILDITTKKTTEELGFLVQDNIATYLPKAGKAFKLVTSGNDQIWRKSEKEEYANKVIMDGLSLMTTTKNVTVYLTDGKIIHFNKTRKGWRKMDPEIQLNINRTSVDFKFDYNIGFDEATYTPKSNFIFKGISDNTAMNEVLSWCTPTTKEIHTSHDKAEYSKKVIRDGTAFMARIKHVSMYLENGTYKHFYRKSRFHPWREISHKISLDVNVKETCYRYEYKVYDTGTYSPKYDFVFKRIYQSPLVWKFSEGEVIWNAEKEEECAILVVIDGTGANSTPSNVTIYLVNGQIRHFSRPTFFSKWREISKDVALDISKIESTLQIDFTLQGKFQYYVANHDFKIKKVVDRNVVLWEAKTPNYCKRAMLRGARTQNKELTLYLPSGPRIFRKQGKKNPWVEATDESAIKTIDVTKNLDENKMEEMKRMHEELLKTFTHEKVHITVEGLSEGEESGYEVKEEGEDKIYELKKDKKCLEVKYGARSLWKYDKEKYWELYPKKIHFMKGKLLVIVDFDIAGLLFRYGPKEEMNLIYSRRPVPLEVDLEDFEPMDEIEYNDQSSYATYEPKHHYSINPLKCGNVKIHDTNDFFNYILKLKVEPARNAKLVYIELVNGKKKHFTKTDEKTWKEMYTKMKRGRKHPTKTMCGPYNSQRSGLRKVHLIHTHEESRYGCFKPYKTGKIVTKADRRISFSRIDRTPSLQHKSHRGIRSTAERSMLVNGIQNSTIPVKIHRILCIAKSERAQMELIHEIAKLKVQMGKWEGCKRHTRKRKDGPIWNNILK</sequence>
<keyword evidence="2" id="KW-0732">Signal</keyword>